<keyword evidence="1" id="KW-0812">Transmembrane</keyword>
<comment type="caution">
    <text evidence="3">The sequence shown here is derived from an EMBL/GenBank/DDBJ whole genome shotgun (WGS) entry which is preliminary data.</text>
</comment>
<keyword evidence="1" id="KW-0472">Membrane</keyword>
<evidence type="ECO:0000313" key="4">
    <source>
        <dbReference type="Proteomes" id="UP000785679"/>
    </source>
</evidence>
<proteinExistence type="predicted"/>
<protein>
    <submittedName>
        <fullName evidence="3">Uncharacterized protein</fullName>
    </submittedName>
</protein>
<name>A0A8J8SYQ0_HALGN</name>
<keyword evidence="2" id="KW-0732">Signal</keyword>
<evidence type="ECO:0000256" key="2">
    <source>
        <dbReference type="SAM" id="SignalP"/>
    </source>
</evidence>
<feature type="signal peptide" evidence="2">
    <location>
        <begin position="1"/>
        <end position="20"/>
    </location>
</feature>
<evidence type="ECO:0000313" key="3">
    <source>
        <dbReference type="EMBL" id="TNV75168.1"/>
    </source>
</evidence>
<keyword evidence="1" id="KW-1133">Transmembrane helix</keyword>
<feature type="transmembrane region" description="Helical" evidence="1">
    <location>
        <begin position="61"/>
        <end position="78"/>
    </location>
</feature>
<dbReference type="AlphaFoldDB" id="A0A8J8SYQ0"/>
<sequence length="105" mass="11166">MHSLLYASLALALLLGPSTAADSFLSSQQTAFDIANPQQATAAHNTLASGISLTGDPITDLGITLTLVVIVAIFKFNARKKQQLEEELKKRAENTQPLIGSSSRN</sequence>
<feature type="chain" id="PRO_5035288146" evidence="2">
    <location>
        <begin position="21"/>
        <end position="105"/>
    </location>
</feature>
<dbReference type="EMBL" id="RRYP01016245">
    <property type="protein sequence ID" value="TNV75168.1"/>
    <property type="molecule type" value="Genomic_DNA"/>
</dbReference>
<dbReference type="Proteomes" id="UP000785679">
    <property type="component" value="Unassembled WGS sequence"/>
</dbReference>
<keyword evidence="4" id="KW-1185">Reference proteome</keyword>
<organism evidence="3 4">
    <name type="scientific">Halteria grandinella</name>
    <dbReference type="NCBI Taxonomy" id="5974"/>
    <lineage>
        <taxon>Eukaryota</taxon>
        <taxon>Sar</taxon>
        <taxon>Alveolata</taxon>
        <taxon>Ciliophora</taxon>
        <taxon>Intramacronucleata</taxon>
        <taxon>Spirotrichea</taxon>
        <taxon>Stichotrichia</taxon>
        <taxon>Sporadotrichida</taxon>
        <taxon>Halteriidae</taxon>
        <taxon>Halteria</taxon>
    </lineage>
</organism>
<accession>A0A8J8SYQ0</accession>
<gene>
    <name evidence="3" type="ORF">FGO68_gene6956</name>
</gene>
<evidence type="ECO:0000256" key="1">
    <source>
        <dbReference type="SAM" id="Phobius"/>
    </source>
</evidence>
<reference evidence="3" key="1">
    <citation type="submission" date="2019-06" db="EMBL/GenBank/DDBJ databases">
        <authorList>
            <person name="Zheng W."/>
        </authorList>
    </citation>
    <scope>NUCLEOTIDE SEQUENCE</scope>
    <source>
        <strain evidence="3">QDHG01</strain>
    </source>
</reference>